<feature type="domain" description="EF-hand" evidence="4">
    <location>
        <begin position="250"/>
        <end position="284"/>
    </location>
</feature>
<organism evidence="5 6">
    <name type="scientific">Crassostrea virginica</name>
    <name type="common">Eastern oyster</name>
    <dbReference type="NCBI Taxonomy" id="6565"/>
    <lineage>
        <taxon>Eukaryota</taxon>
        <taxon>Metazoa</taxon>
        <taxon>Spiralia</taxon>
        <taxon>Lophotrochozoa</taxon>
        <taxon>Mollusca</taxon>
        <taxon>Bivalvia</taxon>
        <taxon>Autobranchia</taxon>
        <taxon>Pteriomorphia</taxon>
        <taxon>Ostreida</taxon>
        <taxon>Ostreoidea</taxon>
        <taxon>Ostreidae</taxon>
        <taxon>Crassostrea</taxon>
    </lineage>
</organism>
<feature type="domain" description="EF-hand" evidence="4">
    <location>
        <begin position="42"/>
        <end position="77"/>
    </location>
</feature>
<dbReference type="AlphaFoldDB" id="A0A8B8E2H1"/>
<dbReference type="GeneID" id="111131481"/>
<protein>
    <submittedName>
        <fullName evidence="6">Calmodulin-like</fullName>
    </submittedName>
</protein>
<feature type="domain" description="EF-hand" evidence="4">
    <location>
        <begin position="140"/>
        <end position="175"/>
    </location>
</feature>
<dbReference type="InterPro" id="IPR002048">
    <property type="entry name" value="EF_hand_dom"/>
</dbReference>
<dbReference type="PROSITE" id="PS00018">
    <property type="entry name" value="EF_HAND_1"/>
    <property type="match status" value="7"/>
</dbReference>
<dbReference type="RefSeq" id="XP_022334737.1">
    <property type="nucleotide sequence ID" value="XM_022479029.1"/>
</dbReference>
<name>A0A8B8E2H1_CRAVI</name>
<feature type="domain" description="EF-hand" evidence="4">
    <location>
        <begin position="6"/>
        <end position="41"/>
    </location>
</feature>
<dbReference type="OrthoDB" id="343296at2759"/>
<dbReference type="FunFam" id="1.10.238.10:FF:000001">
    <property type="entry name" value="Calmodulin 1"/>
    <property type="match status" value="1"/>
</dbReference>
<evidence type="ECO:0000256" key="1">
    <source>
        <dbReference type="ARBA" id="ARBA00022737"/>
    </source>
</evidence>
<evidence type="ECO:0000256" key="3">
    <source>
        <dbReference type="ARBA" id="ARBA00023179"/>
    </source>
</evidence>
<dbReference type="Proteomes" id="UP000694844">
    <property type="component" value="Chromosome 4"/>
</dbReference>
<dbReference type="Gene3D" id="1.10.238.10">
    <property type="entry name" value="EF-hand"/>
    <property type="match status" value="4"/>
</dbReference>
<proteinExistence type="predicted"/>
<feature type="domain" description="EF-hand" evidence="4">
    <location>
        <begin position="80"/>
        <end position="115"/>
    </location>
</feature>
<dbReference type="GO" id="GO:0016460">
    <property type="term" value="C:myosin II complex"/>
    <property type="evidence" value="ECO:0007669"/>
    <property type="project" value="TreeGrafter"/>
</dbReference>
<feature type="domain" description="EF-hand" evidence="4">
    <location>
        <begin position="214"/>
        <end position="249"/>
    </location>
</feature>
<evidence type="ECO:0000259" key="4">
    <source>
        <dbReference type="PROSITE" id="PS50222"/>
    </source>
</evidence>
<keyword evidence="1" id="KW-0677">Repeat</keyword>
<dbReference type="KEGG" id="cvn:111131481"/>
<dbReference type="PANTHER" id="PTHR23048:SF0">
    <property type="entry name" value="CALMODULIN LIKE 3"/>
    <property type="match status" value="1"/>
</dbReference>
<reference evidence="6" key="1">
    <citation type="submission" date="2025-08" db="UniProtKB">
        <authorList>
            <consortium name="RefSeq"/>
        </authorList>
    </citation>
    <scope>IDENTIFICATION</scope>
    <source>
        <tissue evidence="6">Whole sample</tissue>
    </source>
</reference>
<dbReference type="GO" id="GO:0005509">
    <property type="term" value="F:calcium ion binding"/>
    <property type="evidence" value="ECO:0007669"/>
    <property type="project" value="InterPro"/>
</dbReference>
<dbReference type="SUPFAM" id="SSF47473">
    <property type="entry name" value="EF-hand"/>
    <property type="match status" value="2"/>
</dbReference>
<evidence type="ECO:0000313" key="5">
    <source>
        <dbReference type="Proteomes" id="UP000694844"/>
    </source>
</evidence>
<dbReference type="FunFam" id="1.10.238.10:FF:000178">
    <property type="entry name" value="Calmodulin-2 A"/>
    <property type="match status" value="1"/>
</dbReference>
<dbReference type="CDD" id="cd00051">
    <property type="entry name" value="EFh"/>
    <property type="match status" value="2"/>
</dbReference>
<feature type="domain" description="EF-hand" evidence="4">
    <location>
        <begin position="176"/>
        <end position="211"/>
    </location>
</feature>
<dbReference type="InterPro" id="IPR018247">
    <property type="entry name" value="EF_Hand_1_Ca_BS"/>
</dbReference>
<dbReference type="PROSITE" id="PS50222">
    <property type="entry name" value="EF_HAND_2"/>
    <property type="match status" value="7"/>
</dbReference>
<evidence type="ECO:0000313" key="6">
    <source>
        <dbReference type="RefSeq" id="XP_022334737.1"/>
    </source>
</evidence>
<accession>A0A8B8E2H1</accession>
<keyword evidence="3" id="KW-0514">Muscle protein</keyword>
<gene>
    <name evidence="6" type="primary">LOC111131481</name>
</gene>
<keyword evidence="2" id="KW-0106">Calcium</keyword>
<sequence length="284" mass="32667">MDFNIRKEQEAKAVFDEYDKDGNGYIDESELGTALQRLGLNPSQREIQSMIGEVDSDGNRKIEFDEFLSYVKHTYKDPEEIKRNIVKAFKIFDVNGDGFITRDEVKSALTKMGQKLSEQKFDNMMHTADRNGDGKIDYEDLALEARSVFDDFDKDKSGHIDAAELGNSLRVFGLNPTMKEIYDMINEVDKNGNGTIEFDEFLAFLKRSYRKPDEIKLDLKKAFRILDINGDGFITREELQKVLTKMGETLTEKEVDEMMEKADKNGDGKIDYEEYVDIMYPIGT</sequence>
<dbReference type="PANTHER" id="PTHR23048">
    <property type="entry name" value="MYOSIN LIGHT CHAIN 1, 3"/>
    <property type="match status" value="1"/>
</dbReference>
<dbReference type="InterPro" id="IPR011992">
    <property type="entry name" value="EF-hand-dom_pair"/>
</dbReference>
<dbReference type="InterPro" id="IPR050230">
    <property type="entry name" value="CALM/Myosin/TropC-like"/>
</dbReference>
<keyword evidence="5" id="KW-1185">Reference proteome</keyword>
<evidence type="ECO:0000256" key="2">
    <source>
        <dbReference type="ARBA" id="ARBA00022837"/>
    </source>
</evidence>
<dbReference type="SMART" id="SM00054">
    <property type="entry name" value="EFh"/>
    <property type="match status" value="8"/>
</dbReference>
<dbReference type="Pfam" id="PF13499">
    <property type="entry name" value="EF-hand_7"/>
    <property type="match status" value="4"/>
</dbReference>